<protein>
    <submittedName>
        <fullName evidence="1">Uncharacterized protein</fullName>
    </submittedName>
</protein>
<reference evidence="2" key="2">
    <citation type="submission" date="2015-01" db="EMBL/GenBank/DDBJ databases">
        <title>Evolutionary Origins and Diversification of the Mycorrhizal Mutualists.</title>
        <authorList>
            <consortium name="DOE Joint Genome Institute"/>
            <consortium name="Mycorrhizal Genomics Consortium"/>
            <person name="Kohler A."/>
            <person name="Kuo A."/>
            <person name="Nagy L.G."/>
            <person name="Floudas D."/>
            <person name="Copeland A."/>
            <person name="Barry K.W."/>
            <person name="Cichocki N."/>
            <person name="Veneault-Fourrey C."/>
            <person name="LaButti K."/>
            <person name="Lindquist E.A."/>
            <person name="Lipzen A."/>
            <person name="Lundell T."/>
            <person name="Morin E."/>
            <person name="Murat C."/>
            <person name="Riley R."/>
            <person name="Ohm R."/>
            <person name="Sun H."/>
            <person name="Tunlid A."/>
            <person name="Henrissat B."/>
            <person name="Grigoriev I.V."/>
            <person name="Hibbett D.S."/>
            <person name="Martin F."/>
        </authorList>
    </citation>
    <scope>NUCLEOTIDE SEQUENCE [LARGE SCALE GENOMIC DNA]</scope>
    <source>
        <strain evidence="2">LaAM-08-1</strain>
    </source>
</reference>
<dbReference type="HOGENOM" id="CLU_2886127_0_0_1"/>
<proteinExistence type="predicted"/>
<evidence type="ECO:0000313" key="2">
    <source>
        <dbReference type="Proteomes" id="UP000054477"/>
    </source>
</evidence>
<name>A0A0C9YHY6_9AGAR</name>
<accession>A0A0C9YHY6</accession>
<gene>
    <name evidence="1" type="ORF">K443DRAFT_673217</name>
</gene>
<dbReference type="Proteomes" id="UP000054477">
    <property type="component" value="Unassembled WGS sequence"/>
</dbReference>
<reference evidence="1 2" key="1">
    <citation type="submission" date="2014-04" db="EMBL/GenBank/DDBJ databases">
        <authorList>
            <consortium name="DOE Joint Genome Institute"/>
            <person name="Kuo A."/>
            <person name="Kohler A."/>
            <person name="Nagy L.G."/>
            <person name="Floudas D."/>
            <person name="Copeland A."/>
            <person name="Barry K.W."/>
            <person name="Cichocki N."/>
            <person name="Veneault-Fourrey C."/>
            <person name="LaButti K."/>
            <person name="Lindquist E.A."/>
            <person name="Lipzen A."/>
            <person name="Lundell T."/>
            <person name="Morin E."/>
            <person name="Murat C."/>
            <person name="Sun H."/>
            <person name="Tunlid A."/>
            <person name="Henrissat B."/>
            <person name="Grigoriev I.V."/>
            <person name="Hibbett D.S."/>
            <person name="Martin F."/>
            <person name="Nordberg H.P."/>
            <person name="Cantor M.N."/>
            <person name="Hua S.X."/>
        </authorList>
    </citation>
    <scope>NUCLEOTIDE SEQUENCE [LARGE SCALE GENOMIC DNA]</scope>
    <source>
        <strain evidence="1 2">LaAM-08-1</strain>
    </source>
</reference>
<keyword evidence="2" id="KW-1185">Reference proteome</keyword>
<organism evidence="1 2">
    <name type="scientific">Laccaria amethystina LaAM-08-1</name>
    <dbReference type="NCBI Taxonomy" id="1095629"/>
    <lineage>
        <taxon>Eukaryota</taxon>
        <taxon>Fungi</taxon>
        <taxon>Dikarya</taxon>
        <taxon>Basidiomycota</taxon>
        <taxon>Agaricomycotina</taxon>
        <taxon>Agaricomycetes</taxon>
        <taxon>Agaricomycetidae</taxon>
        <taxon>Agaricales</taxon>
        <taxon>Agaricineae</taxon>
        <taxon>Hydnangiaceae</taxon>
        <taxon>Laccaria</taxon>
    </lineage>
</organism>
<sequence length="63" mass="6698">MRVPDLMEAEICPAACFGLSPDMTHEAVSVEILVETGILLKPTVKVVTVATNVLEPIRALPAP</sequence>
<dbReference type="AlphaFoldDB" id="A0A0C9YHY6"/>
<dbReference type="EMBL" id="KN838546">
    <property type="protein sequence ID" value="KIK07638.1"/>
    <property type="molecule type" value="Genomic_DNA"/>
</dbReference>
<evidence type="ECO:0000313" key="1">
    <source>
        <dbReference type="EMBL" id="KIK07638.1"/>
    </source>
</evidence>